<dbReference type="RefSeq" id="WP_151178798.1">
    <property type="nucleotide sequence ID" value="NZ_CP042906.1"/>
</dbReference>
<sequence length="361" mass="40934">MLLIILVAIVVLVALFVVGRSVANARFATRELLELGSIELPARLDPRSPDERPERVLFEYKRVVNSFLWMGSNTPYREVLAVAVWSEGGQPGPDADWNRSFVSSAVDRTQDIAWRQDGDFQVGEGIHRVNTHETPTWVLIKRWPDRHLALGYMIWKKDASLEQAKAMVERIAASFKPKIELTAFFEIVRERPGKLLAARHEALAKQLASRNLTIAPDQPPVEQDGIAYVIQSDWQSIGGRWLFAMSPIGTLPATARPYRHHWPKPPEGVGHWPDLVYYSWRDGEGWVMQGLPTDYLIPEAMTPWLAARHTDKSKAYFYAVTGEAVDEIDARPIDLDQYWKALPFMAPKLADGTLVFELVLK</sequence>
<keyword evidence="2" id="KW-1185">Reference proteome</keyword>
<evidence type="ECO:0000313" key="1">
    <source>
        <dbReference type="EMBL" id="QEX18666.1"/>
    </source>
</evidence>
<dbReference type="Proteomes" id="UP000326202">
    <property type="component" value="Chromosome"/>
</dbReference>
<name>A0A5J6MV76_9PROT</name>
<reference evidence="1 2" key="1">
    <citation type="submission" date="2019-08" db="EMBL/GenBank/DDBJ databases">
        <title>Hyperibacter terrae gen. nov., sp. nov. and Hyperibacter viscosus sp. nov., two new members in the family Rhodospirillaceae isolated from the rhizosphere of Hypericum perforatum.</title>
        <authorList>
            <person name="Noviana Z."/>
        </authorList>
    </citation>
    <scope>NUCLEOTIDE SEQUENCE [LARGE SCALE GENOMIC DNA]</scope>
    <source>
        <strain evidence="1 2">R5913</strain>
    </source>
</reference>
<dbReference type="AlphaFoldDB" id="A0A5J6MV76"/>
<dbReference type="OrthoDB" id="9818342at2"/>
<dbReference type="EMBL" id="CP042906">
    <property type="protein sequence ID" value="QEX18666.1"/>
    <property type="molecule type" value="Genomic_DNA"/>
</dbReference>
<gene>
    <name evidence="1" type="ORF">FRZ44_39760</name>
</gene>
<proteinExistence type="predicted"/>
<accession>A0A5J6MV76</accession>
<dbReference type="KEGG" id="htq:FRZ44_39760"/>
<protein>
    <submittedName>
        <fullName evidence="1">Uncharacterized protein</fullName>
    </submittedName>
</protein>
<organism evidence="1 2">
    <name type="scientific">Hypericibacter terrae</name>
    <dbReference type="NCBI Taxonomy" id="2602015"/>
    <lineage>
        <taxon>Bacteria</taxon>
        <taxon>Pseudomonadati</taxon>
        <taxon>Pseudomonadota</taxon>
        <taxon>Alphaproteobacteria</taxon>
        <taxon>Rhodospirillales</taxon>
        <taxon>Dongiaceae</taxon>
        <taxon>Hypericibacter</taxon>
    </lineage>
</organism>
<evidence type="ECO:0000313" key="2">
    <source>
        <dbReference type="Proteomes" id="UP000326202"/>
    </source>
</evidence>